<evidence type="ECO:0000313" key="2">
    <source>
        <dbReference type="Proteomes" id="UP000581206"/>
    </source>
</evidence>
<name>A0A7X6QZ36_9CELL</name>
<dbReference type="RefSeq" id="WP_168629868.1">
    <property type="nucleotide sequence ID" value="NZ_BONL01000016.1"/>
</dbReference>
<dbReference type="AlphaFoldDB" id="A0A7X6QZ36"/>
<reference evidence="1 2" key="1">
    <citation type="submission" date="2020-04" db="EMBL/GenBank/DDBJ databases">
        <title>MicrobeNet Type strains.</title>
        <authorList>
            <person name="Nicholson A.C."/>
        </authorList>
    </citation>
    <scope>NUCLEOTIDE SEQUENCE [LARGE SCALE GENOMIC DNA]</scope>
    <source>
        <strain evidence="1 2">ATCC BAA-788</strain>
    </source>
</reference>
<comment type="caution">
    <text evidence="1">The sequence shown here is derived from an EMBL/GenBank/DDBJ whole genome shotgun (WGS) entry which is preliminary data.</text>
</comment>
<dbReference type="Proteomes" id="UP000581206">
    <property type="component" value="Unassembled WGS sequence"/>
</dbReference>
<keyword evidence="2" id="KW-1185">Reference proteome</keyword>
<gene>
    <name evidence="1" type="ORF">HGA03_08830</name>
</gene>
<accession>A0A7X6QZ36</accession>
<sequence length="125" mass="13158">MAVVDYFLTGPHEAGKALMRDALSREGFSVEAELPNGGWTVGRGSKAKTFWLGAFAGKDAQRLTFTVRFFEHQGNLVARLERESGSGMMAGAVGVARSNDIFEQTVGAIGQTLHAAGVLAGSARG</sequence>
<proteinExistence type="predicted"/>
<organism evidence="1 2">
    <name type="scientific">Cellulomonas denverensis</name>
    <dbReference type="NCBI Taxonomy" id="264297"/>
    <lineage>
        <taxon>Bacteria</taxon>
        <taxon>Bacillati</taxon>
        <taxon>Actinomycetota</taxon>
        <taxon>Actinomycetes</taxon>
        <taxon>Micrococcales</taxon>
        <taxon>Cellulomonadaceae</taxon>
        <taxon>Cellulomonas</taxon>
    </lineage>
</organism>
<evidence type="ECO:0000313" key="1">
    <source>
        <dbReference type="EMBL" id="NKY22765.1"/>
    </source>
</evidence>
<dbReference type="EMBL" id="JAAXOX010000003">
    <property type="protein sequence ID" value="NKY22765.1"/>
    <property type="molecule type" value="Genomic_DNA"/>
</dbReference>
<protein>
    <submittedName>
        <fullName evidence="1">Uncharacterized protein</fullName>
    </submittedName>
</protein>